<dbReference type="AlphaFoldDB" id="X6LK65"/>
<protein>
    <submittedName>
        <fullName evidence="5">Uncharacterized protein</fullName>
    </submittedName>
</protein>
<keyword evidence="6" id="KW-1185">Reference proteome</keyword>
<dbReference type="Proteomes" id="UP000023152">
    <property type="component" value="Unassembled WGS sequence"/>
</dbReference>
<keyword evidence="1 3" id="KW-0853">WD repeat</keyword>
<feature type="repeat" description="WD" evidence="3">
    <location>
        <begin position="208"/>
        <end position="251"/>
    </location>
</feature>
<evidence type="ECO:0000313" key="6">
    <source>
        <dbReference type="Proteomes" id="UP000023152"/>
    </source>
</evidence>
<dbReference type="PANTHER" id="PTHR22847">
    <property type="entry name" value="WD40 REPEAT PROTEIN"/>
    <property type="match status" value="1"/>
</dbReference>
<feature type="repeat" description="WD" evidence="3">
    <location>
        <begin position="287"/>
        <end position="313"/>
    </location>
</feature>
<feature type="repeat" description="WD" evidence="3">
    <location>
        <begin position="118"/>
        <end position="160"/>
    </location>
</feature>
<evidence type="ECO:0000256" key="1">
    <source>
        <dbReference type="ARBA" id="ARBA00022574"/>
    </source>
</evidence>
<keyword evidence="4" id="KW-1133">Transmembrane helix</keyword>
<sequence>MKGNKRTTCLGNKERKSKQLSLVIFISLLCCYIYYDLRLNQVEDNVQKIVEYWVRKLDIESRFPDVLDNLIRNYVCQFVLFSFNNQSVQVIHYQHLTQASTFFMFDTFRSSSKLFETFERHASCVNSIDYSTFPGHQFICSASDQTVCVWNVKDNKQIKFNRHSSNVNCVKFSPYHHCNHRRDVICSSSRDNTIRFWDFKENQQLEVFKEHNSAVYGIEFSSFNFGRYLCSGSSDKTIRLWDVETSKSLHNFKNHSIVCCVAFSPLQSNQNNYNYDKSNGIGVIGGNGYTICSGSWDNTIQIWDIETAKQITEFNRHKDIVKSVKYGLNATVMNVANTILSGSNDKSVRLWDIRSGKQIQVFNEHTSIVNVVEYSPFVVKRNKIFNGNVICSASNDNTICFWDIRLNKTKLHLIQGQDEDDGICSLKFLSIQKKKDIIKMSLCYGSCKGFIRICG</sequence>
<accession>X6LK65</accession>
<feature type="repeat" description="WD" evidence="3">
    <location>
        <begin position="160"/>
        <end position="207"/>
    </location>
</feature>
<dbReference type="CDD" id="cd00200">
    <property type="entry name" value="WD40"/>
    <property type="match status" value="1"/>
</dbReference>
<dbReference type="Pfam" id="PF00400">
    <property type="entry name" value="WD40"/>
    <property type="match status" value="6"/>
</dbReference>
<dbReference type="SMART" id="SM00320">
    <property type="entry name" value="WD40"/>
    <property type="match status" value="6"/>
</dbReference>
<feature type="repeat" description="WD" evidence="3">
    <location>
        <begin position="362"/>
        <end position="405"/>
    </location>
</feature>
<reference evidence="5 6" key="1">
    <citation type="journal article" date="2013" name="Curr. Biol.">
        <title>The Genome of the Foraminiferan Reticulomyxa filosa.</title>
        <authorList>
            <person name="Glockner G."/>
            <person name="Hulsmann N."/>
            <person name="Schleicher M."/>
            <person name="Noegel A.A."/>
            <person name="Eichinger L."/>
            <person name="Gallinger C."/>
            <person name="Pawlowski J."/>
            <person name="Sierra R."/>
            <person name="Euteneuer U."/>
            <person name="Pillet L."/>
            <person name="Moustafa A."/>
            <person name="Platzer M."/>
            <person name="Groth M."/>
            <person name="Szafranski K."/>
            <person name="Schliwa M."/>
        </authorList>
    </citation>
    <scope>NUCLEOTIDE SEQUENCE [LARGE SCALE GENOMIC DNA]</scope>
</reference>
<gene>
    <name evidence="5" type="ORF">RFI_35913</name>
</gene>
<name>X6LK65_RETFI</name>
<evidence type="ECO:0000313" key="5">
    <source>
        <dbReference type="EMBL" id="ETO01527.1"/>
    </source>
</evidence>
<dbReference type="InterPro" id="IPR020472">
    <property type="entry name" value="WD40_PAC1"/>
</dbReference>
<dbReference type="Gene3D" id="2.130.10.10">
    <property type="entry name" value="YVTN repeat-like/Quinoprotein amine dehydrogenase"/>
    <property type="match status" value="3"/>
</dbReference>
<dbReference type="SUPFAM" id="SSF50978">
    <property type="entry name" value="WD40 repeat-like"/>
    <property type="match status" value="1"/>
</dbReference>
<dbReference type="GO" id="GO:1990234">
    <property type="term" value="C:transferase complex"/>
    <property type="evidence" value="ECO:0007669"/>
    <property type="project" value="UniProtKB-ARBA"/>
</dbReference>
<dbReference type="PROSITE" id="PS50294">
    <property type="entry name" value="WD_REPEATS_REGION"/>
    <property type="match status" value="3"/>
</dbReference>
<evidence type="ECO:0000256" key="3">
    <source>
        <dbReference type="PROSITE-ProRule" id="PRU00221"/>
    </source>
</evidence>
<proteinExistence type="predicted"/>
<evidence type="ECO:0000256" key="4">
    <source>
        <dbReference type="SAM" id="Phobius"/>
    </source>
</evidence>
<dbReference type="InterPro" id="IPR001680">
    <property type="entry name" value="WD40_rpt"/>
</dbReference>
<dbReference type="PANTHER" id="PTHR22847:SF637">
    <property type="entry name" value="WD REPEAT DOMAIN 5B"/>
    <property type="match status" value="1"/>
</dbReference>
<dbReference type="PROSITE" id="PS00678">
    <property type="entry name" value="WD_REPEATS_1"/>
    <property type="match status" value="4"/>
</dbReference>
<feature type="transmembrane region" description="Helical" evidence="4">
    <location>
        <begin position="20"/>
        <end position="37"/>
    </location>
</feature>
<keyword evidence="2" id="KW-0677">Repeat</keyword>
<comment type="caution">
    <text evidence="5">The sequence shown here is derived from an EMBL/GenBank/DDBJ whole genome shotgun (WGS) entry which is preliminary data.</text>
</comment>
<feature type="repeat" description="WD" evidence="3">
    <location>
        <begin position="314"/>
        <end position="361"/>
    </location>
</feature>
<evidence type="ECO:0000256" key="2">
    <source>
        <dbReference type="ARBA" id="ARBA00022737"/>
    </source>
</evidence>
<organism evidence="5 6">
    <name type="scientific">Reticulomyxa filosa</name>
    <dbReference type="NCBI Taxonomy" id="46433"/>
    <lineage>
        <taxon>Eukaryota</taxon>
        <taxon>Sar</taxon>
        <taxon>Rhizaria</taxon>
        <taxon>Retaria</taxon>
        <taxon>Foraminifera</taxon>
        <taxon>Monothalamids</taxon>
        <taxon>Reticulomyxidae</taxon>
        <taxon>Reticulomyxa</taxon>
    </lineage>
</organism>
<dbReference type="InterPro" id="IPR015943">
    <property type="entry name" value="WD40/YVTN_repeat-like_dom_sf"/>
</dbReference>
<dbReference type="EMBL" id="ASPP01038042">
    <property type="protein sequence ID" value="ETO01527.1"/>
    <property type="molecule type" value="Genomic_DNA"/>
</dbReference>
<keyword evidence="4" id="KW-0472">Membrane</keyword>
<dbReference type="PRINTS" id="PR00320">
    <property type="entry name" value="GPROTEINBRPT"/>
</dbReference>
<dbReference type="InterPro" id="IPR036322">
    <property type="entry name" value="WD40_repeat_dom_sf"/>
</dbReference>
<dbReference type="InterPro" id="IPR019775">
    <property type="entry name" value="WD40_repeat_CS"/>
</dbReference>
<dbReference type="PROSITE" id="PS50082">
    <property type="entry name" value="WD_REPEATS_2"/>
    <property type="match status" value="6"/>
</dbReference>
<keyword evidence="4" id="KW-0812">Transmembrane</keyword>